<name>A0ACB9ASD8_9ASTR</name>
<proteinExistence type="predicted"/>
<reference evidence="2" key="1">
    <citation type="journal article" date="2022" name="Mol. Ecol. Resour.">
        <title>The genomes of chicory, endive, great burdock and yacon provide insights into Asteraceae palaeo-polyploidization history and plant inulin production.</title>
        <authorList>
            <person name="Fan W."/>
            <person name="Wang S."/>
            <person name="Wang H."/>
            <person name="Wang A."/>
            <person name="Jiang F."/>
            <person name="Liu H."/>
            <person name="Zhao H."/>
            <person name="Xu D."/>
            <person name="Zhang Y."/>
        </authorList>
    </citation>
    <scope>NUCLEOTIDE SEQUENCE [LARGE SCALE GENOMIC DNA]</scope>
    <source>
        <strain evidence="2">cv. Yunnan</strain>
    </source>
</reference>
<dbReference type="EMBL" id="CM042041">
    <property type="protein sequence ID" value="KAI3712752.1"/>
    <property type="molecule type" value="Genomic_DNA"/>
</dbReference>
<dbReference type="Proteomes" id="UP001056120">
    <property type="component" value="Linkage Group LG24"/>
</dbReference>
<organism evidence="1 2">
    <name type="scientific">Smallanthus sonchifolius</name>
    <dbReference type="NCBI Taxonomy" id="185202"/>
    <lineage>
        <taxon>Eukaryota</taxon>
        <taxon>Viridiplantae</taxon>
        <taxon>Streptophyta</taxon>
        <taxon>Embryophyta</taxon>
        <taxon>Tracheophyta</taxon>
        <taxon>Spermatophyta</taxon>
        <taxon>Magnoliopsida</taxon>
        <taxon>eudicotyledons</taxon>
        <taxon>Gunneridae</taxon>
        <taxon>Pentapetalae</taxon>
        <taxon>asterids</taxon>
        <taxon>campanulids</taxon>
        <taxon>Asterales</taxon>
        <taxon>Asteraceae</taxon>
        <taxon>Asteroideae</taxon>
        <taxon>Heliantheae alliance</taxon>
        <taxon>Millerieae</taxon>
        <taxon>Smallanthus</taxon>
    </lineage>
</organism>
<evidence type="ECO:0000313" key="1">
    <source>
        <dbReference type="EMBL" id="KAI3712752.1"/>
    </source>
</evidence>
<sequence>MSTPNWILYPPTILRSPPLHEMGVALATTLRTAVIFVSIFSTVAKFETFHRSYHTFDKSLEDKANSELNFQNEAKVSQEALQVTPDTGNNNAVFDLRNRSGRVMFRQNFKLWDSDSTVASFNTSFLVNMFPNPNNATPGEGLAFLIAPTINIPDNSHGQYLGLTNQTLDNQTTNGIIAVELDTIKQPFDIDNNHIGLNIHSIRSVVSKPLTPLNITLAPPVPAFHNIWIQYDGVSKIIRVYIADQPEKASPTPPIPTTPIIEHNLDLRTTVHQHSYIGFAASTGDFAELNCVLQWNITVQYFPGPKSKMLVILLAVGIPVVLGLVALAGYLGYRLYKKRLVDRSKSNILSRLRTLPGMPKEFRFRELKKATNNFDEKRKLGQGGYGVVYRGVLPKDDVEVAVKWFSRESLKGEDDFLAELTIINRLRHKHLVRLLGWCHKNGKLLLVYEYMRKGSLDMHLFTVTGEPLSWTLRRKILAGVASALHYLHYEYDQKVVHRDIKASNIMLDSDFNARLGDFGLARALDNEKTSYAEAEGVLGTVGYIAPECFHTGKATQQSDIYAFGALLIEVVSGQRPGTKVNGFQFMVDYVWSLYREGHILDAVDKRLVNDYDTEEAQRFLLLGLACSHPIASERPKTHHIVQMLAGSVVVPPVPPFKPAFVWPAMMPIDDLSQATSIDTTPLSISQYETDWSPLSRENYSGYTDRSMV</sequence>
<evidence type="ECO:0000313" key="2">
    <source>
        <dbReference type="Proteomes" id="UP001056120"/>
    </source>
</evidence>
<comment type="caution">
    <text evidence="1">The sequence shown here is derived from an EMBL/GenBank/DDBJ whole genome shotgun (WGS) entry which is preliminary data.</text>
</comment>
<accession>A0ACB9ASD8</accession>
<gene>
    <name evidence="1" type="ORF">L1987_71317</name>
</gene>
<keyword evidence="2" id="KW-1185">Reference proteome</keyword>
<reference evidence="1 2" key="2">
    <citation type="journal article" date="2022" name="Mol. Ecol. Resour.">
        <title>The genomes of chicory, endive, great burdock and yacon provide insights into Asteraceae paleo-polyploidization history and plant inulin production.</title>
        <authorList>
            <person name="Fan W."/>
            <person name="Wang S."/>
            <person name="Wang H."/>
            <person name="Wang A."/>
            <person name="Jiang F."/>
            <person name="Liu H."/>
            <person name="Zhao H."/>
            <person name="Xu D."/>
            <person name="Zhang Y."/>
        </authorList>
    </citation>
    <scope>NUCLEOTIDE SEQUENCE [LARGE SCALE GENOMIC DNA]</scope>
    <source>
        <strain evidence="2">cv. Yunnan</strain>
        <tissue evidence="1">Leaves</tissue>
    </source>
</reference>
<protein>
    <submittedName>
        <fullName evidence="1">Uncharacterized protein</fullName>
    </submittedName>
</protein>